<reference evidence="3" key="1">
    <citation type="submission" date="2017-02" db="UniProtKB">
        <authorList>
            <consortium name="WormBaseParasite"/>
        </authorList>
    </citation>
    <scope>IDENTIFICATION</scope>
</reference>
<dbReference type="OMA" id="DFERTHF"/>
<dbReference type="InterPro" id="IPR036397">
    <property type="entry name" value="RNaseH_sf"/>
</dbReference>
<dbReference type="EMBL" id="UYSL01021252">
    <property type="protein sequence ID" value="VDL77723.1"/>
    <property type="molecule type" value="Genomic_DNA"/>
</dbReference>
<accession>A0A0N4YC78</accession>
<reference evidence="1 2" key="2">
    <citation type="submission" date="2018-11" db="EMBL/GenBank/DDBJ databases">
        <authorList>
            <consortium name="Pathogen Informatics"/>
        </authorList>
    </citation>
    <scope>NUCLEOTIDE SEQUENCE [LARGE SCALE GENOMIC DNA]</scope>
</reference>
<dbReference type="AlphaFoldDB" id="A0A0N4YC78"/>
<sequence length="96" mass="11202">MMALTRGDKHDRVLFTDEKIFTVEALQNAQNQRELLPKGSQRAVDFERTHFPQPLMVWTGVSGLGKTRLVFMQKNVKITAEVYRKQILEDEVLRWA</sequence>
<dbReference type="GO" id="GO:0003676">
    <property type="term" value="F:nucleic acid binding"/>
    <property type="evidence" value="ECO:0007669"/>
    <property type="project" value="InterPro"/>
</dbReference>
<evidence type="ECO:0000313" key="2">
    <source>
        <dbReference type="Proteomes" id="UP000271162"/>
    </source>
</evidence>
<dbReference type="Gene3D" id="3.30.420.10">
    <property type="entry name" value="Ribonuclease H-like superfamily/Ribonuclease H"/>
    <property type="match status" value="1"/>
</dbReference>
<gene>
    <name evidence="1" type="ORF">NBR_LOCUS14134</name>
</gene>
<evidence type="ECO:0000313" key="3">
    <source>
        <dbReference type="WBParaSite" id="NBR_0001413301-mRNA-1"/>
    </source>
</evidence>
<dbReference type="WBParaSite" id="NBR_0001413301-mRNA-1">
    <property type="protein sequence ID" value="NBR_0001413301-mRNA-1"/>
    <property type="gene ID" value="NBR_0001413301"/>
</dbReference>
<dbReference type="PANTHER" id="PTHR46068:SF1">
    <property type="entry name" value="TRANSPOSASE IS30-LIKE HTH DOMAIN-CONTAINING PROTEIN"/>
    <property type="match status" value="1"/>
</dbReference>
<proteinExistence type="predicted"/>
<name>A0A0N4YC78_NIPBR</name>
<dbReference type="PANTHER" id="PTHR46068">
    <property type="entry name" value="PROTEIN CBG27172"/>
    <property type="match status" value="1"/>
</dbReference>
<organism evidence="3">
    <name type="scientific">Nippostrongylus brasiliensis</name>
    <name type="common">Rat hookworm</name>
    <dbReference type="NCBI Taxonomy" id="27835"/>
    <lineage>
        <taxon>Eukaryota</taxon>
        <taxon>Metazoa</taxon>
        <taxon>Ecdysozoa</taxon>
        <taxon>Nematoda</taxon>
        <taxon>Chromadorea</taxon>
        <taxon>Rhabditida</taxon>
        <taxon>Rhabditina</taxon>
        <taxon>Rhabditomorpha</taxon>
        <taxon>Strongyloidea</taxon>
        <taxon>Heligmosomidae</taxon>
        <taxon>Nippostrongylus</taxon>
    </lineage>
</organism>
<protein>
    <submittedName>
        <fullName evidence="3">ATP-binding protein</fullName>
    </submittedName>
</protein>
<keyword evidence="2" id="KW-1185">Reference proteome</keyword>
<dbReference type="Proteomes" id="UP000271162">
    <property type="component" value="Unassembled WGS sequence"/>
</dbReference>
<evidence type="ECO:0000313" key="1">
    <source>
        <dbReference type="EMBL" id="VDL77723.1"/>
    </source>
</evidence>